<accession>A0A2T4MX77</accession>
<dbReference type="EMBL" id="PZKL01000045">
    <property type="protein sequence ID" value="PTH79208.1"/>
    <property type="molecule type" value="Genomic_DNA"/>
</dbReference>
<keyword evidence="2 5" id="KW-0812">Transmembrane</keyword>
<evidence type="ECO:0000313" key="7">
    <source>
        <dbReference type="Proteomes" id="UP000241986"/>
    </source>
</evidence>
<proteinExistence type="predicted"/>
<evidence type="ECO:0000256" key="5">
    <source>
        <dbReference type="SAM" id="Phobius"/>
    </source>
</evidence>
<comment type="subcellular location">
    <subcellularLocation>
        <location evidence="1">Membrane</location>
        <topology evidence="1">Multi-pass membrane protein</topology>
    </subcellularLocation>
</comment>
<protein>
    <recommendedName>
        <fullName evidence="8">Bax inhibitor-1/YccA family protein</fullName>
    </recommendedName>
</protein>
<evidence type="ECO:0000256" key="1">
    <source>
        <dbReference type="ARBA" id="ARBA00004141"/>
    </source>
</evidence>
<sequence>MSDGTYNFTIGALLCWGLFVNWLMIQSISAESLLAVPMWAFLVGYFVLSIAGVLIVGMSSSPLVGLIGYNMIVAAFGAILCLAVSFVDPDVVFQAVQTTGLITAIMMFLGSMFPAFFKRISGALFISLLVMIVVELVQIFVLKATQGWTDWVVVMIFCGFIGHDWAVANEAPRNFRNALNGAVSLYMNIINIFVRLLEIYNKVK</sequence>
<dbReference type="AlphaFoldDB" id="A0A2T4MX77"/>
<dbReference type="GO" id="GO:0016020">
    <property type="term" value="C:membrane"/>
    <property type="evidence" value="ECO:0007669"/>
    <property type="project" value="UniProtKB-SubCell"/>
</dbReference>
<keyword evidence="4 5" id="KW-0472">Membrane</keyword>
<feature type="transmembrane region" description="Helical" evidence="5">
    <location>
        <begin position="36"/>
        <end position="57"/>
    </location>
</feature>
<feature type="transmembrane region" description="Helical" evidence="5">
    <location>
        <begin position="148"/>
        <end position="166"/>
    </location>
</feature>
<comment type="caution">
    <text evidence="6">The sequence shown here is derived from an EMBL/GenBank/DDBJ whole genome shotgun (WGS) entry which is preliminary data.</text>
</comment>
<evidence type="ECO:0000256" key="3">
    <source>
        <dbReference type="ARBA" id="ARBA00022989"/>
    </source>
</evidence>
<keyword evidence="3 5" id="KW-1133">Transmembrane helix</keyword>
<feature type="transmembrane region" description="Helical" evidence="5">
    <location>
        <begin position="6"/>
        <end position="24"/>
    </location>
</feature>
<feature type="transmembrane region" description="Helical" evidence="5">
    <location>
        <begin position="63"/>
        <end position="87"/>
    </location>
</feature>
<evidence type="ECO:0000256" key="4">
    <source>
        <dbReference type="ARBA" id="ARBA00023136"/>
    </source>
</evidence>
<dbReference type="Pfam" id="PF01027">
    <property type="entry name" value="Bax1-I"/>
    <property type="match status" value="1"/>
</dbReference>
<feature type="transmembrane region" description="Helical" evidence="5">
    <location>
        <begin position="178"/>
        <end position="197"/>
    </location>
</feature>
<reference evidence="6 7" key="1">
    <citation type="submission" date="2018-03" db="EMBL/GenBank/DDBJ databases">
        <title>Aeromonas veronii whole genome sequencing and analysis.</title>
        <authorList>
            <person name="Xie H."/>
            <person name="Liu T."/>
            <person name="Wang K."/>
        </authorList>
    </citation>
    <scope>NUCLEOTIDE SEQUENCE [LARGE SCALE GENOMIC DNA]</scope>
    <source>
        <strain evidence="6 7">XH.VA.1</strain>
    </source>
</reference>
<organism evidence="6 7">
    <name type="scientific">Aeromonas veronii</name>
    <dbReference type="NCBI Taxonomy" id="654"/>
    <lineage>
        <taxon>Bacteria</taxon>
        <taxon>Pseudomonadati</taxon>
        <taxon>Pseudomonadota</taxon>
        <taxon>Gammaproteobacteria</taxon>
        <taxon>Aeromonadales</taxon>
        <taxon>Aeromonadaceae</taxon>
        <taxon>Aeromonas</taxon>
    </lineage>
</organism>
<evidence type="ECO:0008006" key="8">
    <source>
        <dbReference type="Google" id="ProtNLM"/>
    </source>
</evidence>
<name>A0A2T4MX77_AERVE</name>
<evidence type="ECO:0000313" key="6">
    <source>
        <dbReference type="EMBL" id="PTH79208.1"/>
    </source>
</evidence>
<dbReference type="Proteomes" id="UP000241986">
    <property type="component" value="Unassembled WGS sequence"/>
</dbReference>
<feature type="transmembrane region" description="Helical" evidence="5">
    <location>
        <begin position="123"/>
        <end position="141"/>
    </location>
</feature>
<gene>
    <name evidence="6" type="ORF">DAA48_21495</name>
</gene>
<feature type="transmembrane region" description="Helical" evidence="5">
    <location>
        <begin position="99"/>
        <end position="117"/>
    </location>
</feature>
<evidence type="ECO:0000256" key="2">
    <source>
        <dbReference type="ARBA" id="ARBA00022692"/>
    </source>
</evidence>
<dbReference type="InterPro" id="IPR006214">
    <property type="entry name" value="Bax_inhibitor_1-related"/>
</dbReference>